<evidence type="ECO:0000313" key="2">
    <source>
        <dbReference type="EMBL" id="MED6191380.1"/>
    </source>
</evidence>
<organism evidence="2 3">
    <name type="scientific">Stylosanthes scabra</name>
    <dbReference type="NCBI Taxonomy" id="79078"/>
    <lineage>
        <taxon>Eukaryota</taxon>
        <taxon>Viridiplantae</taxon>
        <taxon>Streptophyta</taxon>
        <taxon>Embryophyta</taxon>
        <taxon>Tracheophyta</taxon>
        <taxon>Spermatophyta</taxon>
        <taxon>Magnoliopsida</taxon>
        <taxon>eudicotyledons</taxon>
        <taxon>Gunneridae</taxon>
        <taxon>Pentapetalae</taxon>
        <taxon>rosids</taxon>
        <taxon>fabids</taxon>
        <taxon>Fabales</taxon>
        <taxon>Fabaceae</taxon>
        <taxon>Papilionoideae</taxon>
        <taxon>50 kb inversion clade</taxon>
        <taxon>dalbergioids sensu lato</taxon>
        <taxon>Dalbergieae</taxon>
        <taxon>Pterocarpus clade</taxon>
        <taxon>Stylosanthes</taxon>
    </lineage>
</organism>
<evidence type="ECO:0000313" key="3">
    <source>
        <dbReference type="Proteomes" id="UP001341840"/>
    </source>
</evidence>
<evidence type="ECO:0000256" key="1">
    <source>
        <dbReference type="SAM" id="MobiDB-lite"/>
    </source>
</evidence>
<proteinExistence type="predicted"/>
<feature type="region of interest" description="Disordered" evidence="1">
    <location>
        <begin position="32"/>
        <end position="52"/>
    </location>
</feature>
<gene>
    <name evidence="2" type="ORF">PIB30_115879</name>
</gene>
<protein>
    <submittedName>
        <fullName evidence="2">Uncharacterized protein</fullName>
    </submittedName>
</protein>
<keyword evidence="3" id="KW-1185">Reference proteome</keyword>
<dbReference type="Proteomes" id="UP001341840">
    <property type="component" value="Unassembled WGS sequence"/>
</dbReference>
<accession>A0ABU6X2B8</accession>
<sequence length="52" mass="5656">MVWGCRFSFTTISDAFRDIIPFFFPFSLPASHSPTLSETESPTPVSNASSAA</sequence>
<name>A0ABU6X2B8_9FABA</name>
<comment type="caution">
    <text evidence="2">The sequence shown here is derived from an EMBL/GenBank/DDBJ whole genome shotgun (WGS) entry which is preliminary data.</text>
</comment>
<dbReference type="EMBL" id="JASCZI010195488">
    <property type="protein sequence ID" value="MED6191380.1"/>
    <property type="molecule type" value="Genomic_DNA"/>
</dbReference>
<reference evidence="2 3" key="1">
    <citation type="journal article" date="2023" name="Plants (Basel)">
        <title>Bridging the Gap: Combining Genomics and Transcriptomics Approaches to Understand Stylosanthes scabra, an Orphan Legume from the Brazilian Caatinga.</title>
        <authorList>
            <person name="Ferreira-Neto J.R.C."/>
            <person name="da Silva M.D."/>
            <person name="Binneck E."/>
            <person name="de Melo N.F."/>
            <person name="da Silva R.H."/>
            <person name="de Melo A.L.T.M."/>
            <person name="Pandolfi V."/>
            <person name="Bustamante F.O."/>
            <person name="Brasileiro-Vidal A.C."/>
            <person name="Benko-Iseppon A.M."/>
        </authorList>
    </citation>
    <scope>NUCLEOTIDE SEQUENCE [LARGE SCALE GENOMIC DNA]</scope>
    <source>
        <tissue evidence="2">Leaves</tissue>
    </source>
</reference>
<feature type="non-terminal residue" evidence="2">
    <location>
        <position position="52"/>
    </location>
</feature>